<feature type="transmembrane region" description="Helical" evidence="1">
    <location>
        <begin position="6"/>
        <end position="29"/>
    </location>
</feature>
<evidence type="ECO:0000313" key="2">
    <source>
        <dbReference type="EMBL" id="ARR75364.1"/>
    </source>
</evidence>
<sequence>MPHLSPMSWVLMIMFVWLFMSMIMSSMWWNSHNPIKKTLPMKQEKVLMNVWN</sequence>
<name>A0A343D0M5_9ANNE</name>
<accession>A0A343D0M5</accession>
<keyword evidence="1" id="KW-0472">Membrane</keyword>
<dbReference type="EMBL" id="KY861060">
    <property type="protein sequence ID" value="ARR75364.1"/>
    <property type="molecule type" value="Genomic_DNA"/>
</dbReference>
<dbReference type="CTD" id="4509"/>
<evidence type="ECO:0000256" key="1">
    <source>
        <dbReference type="SAM" id="Phobius"/>
    </source>
</evidence>
<organism evidence="2">
    <name type="scientific">Ozobranchus jantseanus</name>
    <dbReference type="NCBI Taxonomy" id="1955321"/>
    <lineage>
        <taxon>Eukaryota</taxon>
        <taxon>Metazoa</taxon>
        <taxon>Spiralia</taxon>
        <taxon>Lophotrochozoa</taxon>
        <taxon>Annelida</taxon>
        <taxon>Clitellata</taxon>
        <taxon>Hirudinea</taxon>
        <taxon>Hirudinida</taxon>
        <taxon>Oceanobdelliformes</taxon>
        <taxon>Ozobranchidae</taxon>
        <taxon>Ozobranchus</taxon>
    </lineage>
</organism>
<proteinExistence type="predicted"/>
<dbReference type="AlphaFoldDB" id="A0A343D0M5"/>
<keyword evidence="1" id="KW-0812">Transmembrane</keyword>
<protein>
    <submittedName>
        <fullName evidence="2">ATP synthase F0 subunit 8</fullName>
    </submittedName>
</protein>
<keyword evidence="1" id="KW-1133">Transmembrane helix</keyword>
<gene>
    <name evidence="2" type="primary">ATP8</name>
</gene>
<geneLocation type="mitochondrion" evidence="2"/>
<dbReference type="GeneID" id="32892135"/>
<reference evidence="2" key="1">
    <citation type="journal article" date="2017" name="Mitochondrial DNA Part B Resour">
        <title>Complete mithochondrial genome of Ozobranchus jantseanus (Hirudinida: Arhychobdellida: Ozobranchidae).</title>
        <authorList>
            <person name="Liu X."/>
            <person name="Luo D."/>
            <person name="Zhao Y."/>
            <person name="Zhang Q."/>
            <person name="Zhang J."/>
        </authorList>
    </citation>
    <scope>NUCLEOTIDE SEQUENCE</scope>
</reference>
<dbReference type="RefSeq" id="YP_009371243.1">
    <property type="nucleotide sequence ID" value="NC_034807.1"/>
</dbReference>
<keyword evidence="2" id="KW-0496">Mitochondrion</keyword>